<keyword evidence="4" id="KW-1185">Reference proteome</keyword>
<dbReference type="GO" id="GO:0043023">
    <property type="term" value="F:ribosomal large subunit binding"/>
    <property type="evidence" value="ECO:0007669"/>
    <property type="project" value="TreeGrafter"/>
</dbReference>
<evidence type="ECO:0000313" key="3">
    <source>
        <dbReference type="EMBL" id="AWR94348.1"/>
    </source>
</evidence>
<dbReference type="InterPro" id="IPR051608">
    <property type="entry name" value="RQC_Subunit_NEMF"/>
</dbReference>
<organism evidence="3 4">
    <name type="scientific">Acidianus brierleyi</name>
    <dbReference type="NCBI Taxonomy" id="41673"/>
    <lineage>
        <taxon>Archaea</taxon>
        <taxon>Thermoproteota</taxon>
        <taxon>Thermoprotei</taxon>
        <taxon>Sulfolobales</taxon>
        <taxon>Sulfolobaceae</taxon>
        <taxon>Acidianus</taxon>
    </lineage>
</organism>
<dbReference type="OrthoDB" id="10943at2157"/>
<sequence>MTYFDLLAWIVENSNQINCRIDNIYSTAIHNLFIFKLHCSSSTKDLIIEPGKRIHFSKYDREKIFDTKARILRELIRDSIIKKVEILDEERIIRLELSNDKVVYVELLPRGLLVITDINNKILFSTEYKEFKDRIIKPGSIYTAPPKIQINKEDLEKNIKKGNISKILGVPQEIVTALDIKISSIENLEEAKERINKLIDEIKSGKIQPCVSNTNVMPIEFNGCEKRASFNDALDDYFTNLEKEETSIKRSEKIEEEKKKLEITISQVAQAIEEDRKKEEELRKIGKIIMENYDKIEKEIERNTKRFTININNVEIELDPKISVLKNASKYFDEAKIYSQKAKKAEETLESLKKKLSDINSQIEKKNEESASIFKKREWYEKYRWAFTRNGYLVIAGKDQDQNESLVRKLLDEKDIFMHANIQGASATIIKNPVNIDESDLKDAALIAACYSKAWKIGLGAVDVFWVYGNQVSKSPPTGEYLPKGSFMIYGKKNFINSVKLELAIGICRNDNIFNIVVGSEDVISQKCKIYALLIPGNEDPSKISERLAKIFSKKLSLSSKLLQSEISKLLPGKCTIRKIEEAKDKSETSLSNNNP</sequence>
<dbReference type="Pfam" id="PF05833">
    <property type="entry name" value="NFACT_N"/>
    <property type="match status" value="1"/>
</dbReference>
<dbReference type="GO" id="GO:0072344">
    <property type="term" value="P:rescue of stalled ribosome"/>
    <property type="evidence" value="ECO:0007669"/>
    <property type="project" value="TreeGrafter"/>
</dbReference>
<dbReference type="EMBL" id="CP029289">
    <property type="protein sequence ID" value="AWR94348.1"/>
    <property type="molecule type" value="Genomic_DNA"/>
</dbReference>
<accession>A0A2U9IE71</accession>
<evidence type="ECO:0000313" key="4">
    <source>
        <dbReference type="Proteomes" id="UP000248044"/>
    </source>
</evidence>
<dbReference type="PANTHER" id="PTHR15239:SF6">
    <property type="entry name" value="RIBOSOME QUALITY CONTROL COMPLEX SUBUNIT NEMF"/>
    <property type="match status" value="1"/>
</dbReference>
<dbReference type="PANTHER" id="PTHR15239">
    <property type="entry name" value="NUCLEAR EXPORT MEDIATOR FACTOR NEMF"/>
    <property type="match status" value="1"/>
</dbReference>
<dbReference type="GO" id="GO:0000049">
    <property type="term" value="F:tRNA binding"/>
    <property type="evidence" value="ECO:0007669"/>
    <property type="project" value="TreeGrafter"/>
</dbReference>
<reference evidence="3 4" key="1">
    <citation type="submission" date="2018-05" db="EMBL/GenBank/DDBJ databases">
        <title>Complete Genome Sequences of Extremely Thermoacidophilic, Metal-Mobilizing Type-Strain Members of the Archaeal Family Sulfolobaceae: Acidianus brierleyi DSM-1651T, Acidianus sulfidivorans DSM-18786T, Metallosphaera hakonensis DSM-7519T, and Metallosphaera prunae DSM-10039T.</title>
        <authorList>
            <person name="Counts J.A."/>
            <person name="Kelly R.M."/>
        </authorList>
    </citation>
    <scope>NUCLEOTIDE SEQUENCE [LARGE SCALE GENOMIC DNA]</scope>
    <source>
        <strain evidence="3 4">DSM 1651</strain>
    </source>
</reference>
<dbReference type="AlphaFoldDB" id="A0A2U9IE71"/>
<feature type="domain" description="NFACT RNA-binding" evidence="2">
    <location>
        <begin position="382"/>
        <end position="491"/>
    </location>
</feature>
<dbReference type="Proteomes" id="UP000248044">
    <property type="component" value="Chromosome"/>
</dbReference>
<proteinExistence type="predicted"/>
<keyword evidence="1" id="KW-0175">Coiled coil</keyword>
<evidence type="ECO:0000256" key="1">
    <source>
        <dbReference type="SAM" id="Coils"/>
    </source>
</evidence>
<dbReference type="KEGG" id="abri:DFR85_06795"/>
<dbReference type="InterPro" id="IPR008532">
    <property type="entry name" value="NFACT_RNA-bd"/>
</dbReference>
<feature type="coiled-coil region" evidence="1">
    <location>
        <begin position="181"/>
        <end position="208"/>
    </location>
</feature>
<evidence type="ECO:0000259" key="2">
    <source>
        <dbReference type="Pfam" id="PF05670"/>
    </source>
</evidence>
<gene>
    <name evidence="3" type="ORF">DFR85_06795</name>
</gene>
<feature type="coiled-coil region" evidence="1">
    <location>
        <begin position="335"/>
        <end position="369"/>
    </location>
</feature>
<dbReference type="Gene3D" id="2.30.310.10">
    <property type="entry name" value="ibrinogen binding protein from staphylococcus aureus domain"/>
    <property type="match status" value="1"/>
</dbReference>
<dbReference type="GO" id="GO:1990112">
    <property type="term" value="C:RQC complex"/>
    <property type="evidence" value="ECO:0007669"/>
    <property type="project" value="TreeGrafter"/>
</dbReference>
<protein>
    <submittedName>
        <fullName evidence="3">RNA-binding protein</fullName>
    </submittedName>
</protein>
<name>A0A2U9IE71_9CREN</name>
<dbReference type="Pfam" id="PF05670">
    <property type="entry name" value="NFACT-R_1"/>
    <property type="match status" value="1"/>
</dbReference>
<feature type="coiled-coil region" evidence="1">
    <location>
        <begin position="251"/>
        <end position="278"/>
    </location>
</feature>